<accession>A0ABU0ABD2</accession>
<dbReference type="Pfam" id="PF25873">
    <property type="entry name" value="WHD_MalT"/>
    <property type="match status" value="1"/>
</dbReference>
<dbReference type="Proteomes" id="UP001238088">
    <property type="component" value="Unassembled WGS sequence"/>
</dbReference>
<keyword evidence="1" id="KW-0805">Transcription regulation</keyword>
<keyword evidence="3" id="KW-0802">TPR repeat</keyword>
<evidence type="ECO:0000313" key="6">
    <source>
        <dbReference type="Proteomes" id="UP001238088"/>
    </source>
</evidence>
<dbReference type="Gene3D" id="1.10.10.10">
    <property type="entry name" value="Winged helix-like DNA-binding domain superfamily/Winged helix DNA-binding domain"/>
    <property type="match status" value="1"/>
</dbReference>
<evidence type="ECO:0000256" key="1">
    <source>
        <dbReference type="ARBA" id="ARBA00023015"/>
    </source>
</evidence>
<dbReference type="GO" id="GO:0003677">
    <property type="term" value="F:DNA binding"/>
    <property type="evidence" value="ECO:0007669"/>
    <property type="project" value="UniProtKB-KW"/>
</dbReference>
<dbReference type="InterPro" id="IPR025660">
    <property type="entry name" value="Pept_his_AS"/>
</dbReference>
<dbReference type="InterPro" id="IPR027417">
    <property type="entry name" value="P-loop_NTPase"/>
</dbReference>
<dbReference type="InterPro" id="IPR011990">
    <property type="entry name" value="TPR-like_helical_dom_sf"/>
</dbReference>
<dbReference type="EMBL" id="JAUSUB010000001">
    <property type="protein sequence ID" value="MDQ0268558.1"/>
    <property type="molecule type" value="Genomic_DNA"/>
</dbReference>
<sequence>MEQTHITVTKIMPPSIKADSIRRSKLYVKLSKMNNFPLTFVIAGAGYGKSTSLALYVNDSHFSVCWYTVSSRDQDLNPFITYLIYAIKREHPSFGKMILSKLTGGSVYKNAYDIGQIAALFVNDLIKIPSVITLIIDDFHHVMNVESIQEFLQQVMEYCPHHFHLVISSRIKPKWGFMKRLRVEGSLLEINQDELILSKDEVELLLTDYYGLDISLAEIDEIYQLTEGWMLALGIIGLDLQKKDSFHRSFERTQLTLDDLFQYIALEVISKQPKPFQIFLEQTCILTELSEAVCNEILSISDSELILQSLFESHLFLVSIGLNEFRYHGLIKELLEKQLNRESPVKYMELHKKAADFYEKQEQVDLMFFHLFKSKRYQTMIERLEKYGLQLLGEGKSTMLSETLSHIPNELKNQFAWIWFFSGEVFRIRSEIERAEEAYEKAIEISSLNHEKNLLSLSYEGKAMIYLDTTQPAKAERYLQLAIETREHIKNVNDQEFIELYYLLAENQINIGKPLKAKKWLEQAQKKNIMMDQLNLNARLLLRTGSLQEALDLLMLQEAKYEKHKPNHLSHRESSLLLSLVQGFLGDGDKSKHFAQKAIQHGISIQSSYVEACGWIRLGHAVQIAGYGPSEIVIECYDTALKLMENMNVARGKAEPYMGLCLYWGTQVQGLEKSMHYGQLALTETEQVQDVWLSSLIKLSMAKSAIFHRQYRLAKGLLAGACQMSKDCQDYYGQMITTFWKTIIASKEKEKNDFVMYCSEWLEFVQQSSFQFFYSRKTLFGPQDMEQMIPILLEAQNSGIHTGFVQQALYELGYKDVKLHPGYTLKVQTFGSFRVFAGEEEIKEWHRAKAKELFEFFITNPQHMFLKQEIIQMLWPNIDEATASRDFKVVINSLNNTLEPNRKARTEPFFIKRAGNYYGLNKQAPIVLDYEEFEYWIASGLDSNQMERAKESLERALLLYKGEFLADHKLDDWSNSKRDRLKLLFLRGAEKIAQAYIALKDVNKAIYWCDRILDYEETWEEAYRLLMYCFYRTNNRSQSIKIYHKCKDMLKKELAVEPLPSTEKMYRMIVDPIEIEWIGPE</sequence>
<dbReference type="InterPro" id="IPR016032">
    <property type="entry name" value="Sig_transdc_resp-reg_C-effctor"/>
</dbReference>
<evidence type="ECO:0000256" key="3">
    <source>
        <dbReference type="PROSITE-ProRule" id="PRU00339"/>
    </source>
</evidence>
<dbReference type="PANTHER" id="PTHR35807:SF2">
    <property type="entry name" value="TRANSCRIPTIONAL ACTIVATOR DOMAIN"/>
    <property type="match status" value="1"/>
</dbReference>
<keyword evidence="6" id="KW-1185">Reference proteome</keyword>
<dbReference type="SUPFAM" id="SSF52540">
    <property type="entry name" value="P-loop containing nucleoside triphosphate hydrolases"/>
    <property type="match status" value="1"/>
</dbReference>
<protein>
    <submittedName>
        <fullName evidence="5">DNA-binding SARP family transcriptional activator</fullName>
    </submittedName>
</protein>
<dbReference type="InterPro" id="IPR059106">
    <property type="entry name" value="WHD_MalT"/>
</dbReference>
<dbReference type="SMART" id="SM00028">
    <property type="entry name" value="TPR"/>
    <property type="match status" value="5"/>
</dbReference>
<proteinExistence type="predicted"/>
<comment type="caution">
    <text evidence="5">The sequence shown here is derived from an EMBL/GenBank/DDBJ whole genome shotgun (WGS) entry which is preliminary data.</text>
</comment>
<dbReference type="PROSITE" id="PS50005">
    <property type="entry name" value="TPR"/>
    <property type="match status" value="1"/>
</dbReference>
<dbReference type="InterPro" id="IPR036388">
    <property type="entry name" value="WH-like_DNA-bd_sf"/>
</dbReference>
<feature type="repeat" description="TPR" evidence="3">
    <location>
        <begin position="416"/>
        <end position="449"/>
    </location>
</feature>
<dbReference type="InterPro" id="IPR019734">
    <property type="entry name" value="TPR_rpt"/>
</dbReference>
<evidence type="ECO:0000313" key="5">
    <source>
        <dbReference type="EMBL" id="MDQ0268558.1"/>
    </source>
</evidence>
<feature type="domain" description="Bacterial transcriptional activator" evidence="4">
    <location>
        <begin position="928"/>
        <end position="1070"/>
    </location>
</feature>
<organism evidence="5 6">
    <name type="scientific">Cytobacillus purgationiresistens</name>
    <dbReference type="NCBI Taxonomy" id="863449"/>
    <lineage>
        <taxon>Bacteria</taxon>
        <taxon>Bacillati</taxon>
        <taxon>Bacillota</taxon>
        <taxon>Bacilli</taxon>
        <taxon>Bacillales</taxon>
        <taxon>Bacillaceae</taxon>
        <taxon>Cytobacillus</taxon>
    </lineage>
</organism>
<evidence type="ECO:0000259" key="4">
    <source>
        <dbReference type="SMART" id="SM01043"/>
    </source>
</evidence>
<dbReference type="SUPFAM" id="SSF46894">
    <property type="entry name" value="C-terminal effector domain of the bipartite response regulators"/>
    <property type="match status" value="1"/>
</dbReference>
<dbReference type="Gene3D" id="1.25.40.10">
    <property type="entry name" value="Tetratricopeptide repeat domain"/>
    <property type="match status" value="2"/>
</dbReference>
<dbReference type="InterPro" id="IPR051677">
    <property type="entry name" value="AfsR-DnrI-RedD_regulator"/>
</dbReference>
<dbReference type="PROSITE" id="PS00639">
    <property type="entry name" value="THIOL_PROTEASE_HIS"/>
    <property type="match status" value="1"/>
</dbReference>
<name>A0ABU0ABD2_9BACI</name>
<keyword evidence="2" id="KW-0804">Transcription</keyword>
<dbReference type="PANTHER" id="PTHR35807">
    <property type="entry name" value="TRANSCRIPTIONAL REGULATOR REDD-RELATED"/>
    <property type="match status" value="1"/>
</dbReference>
<evidence type="ECO:0000256" key="2">
    <source>
        <dbReference type="ARBA" id="ARBA00023163"/>
    </source>
</evidence>
<gene>
    <name evidence="5" type="ORF">J2S17_000427</name>
</gene>
<dbReference type="SMART" id="SM01043">
    <property type="entry name" value="BTAD"/>
    <property type="match status" value="1"/>
</dbReference>
<dbReference type="RefSeq" id="WP_307471398.1">
    <property type="nucleotide sequence ID" value="NZ_JAUSUB010000001.1"/>
</dbReference>
<dbReference type="InterPro" id="IPR005158">
    <property type="entry name" value="BTAD"/>
</dbReference>
<keyword evidence="5" id="KW-0238">DNA-binding</keyword>
<dbReference type="Pfam" id="PF03704">
    <property type="entry name" value="BTAD"/>
    <property type="match status" value="1"/>
</dbReference>
<reference evidence="5 6" key="1">
    <citation type="submission" date="2023-07" db="EMBL/GenBank/DDBJ databases">
        <title>Genomic Encyclopedia of Type Strains, Phase IV (KMG-IV): sequencing the most valuable type-strain genomes for metagenomic binning, comparative biology and taxonomic classification.</title>
        <authorList>
            <person name="Goeker M."/>
        </authorList>
    </citation>
    <scope>NUCLEOTIDE SEQUENCE [LARGE SCALE GENOMIC DNA]</scope>
    <source>
        <strain evidence="5 6">DSM 23494</strain>
    </source>
</reference>
<dbReference type="SUPFAM" id="SSF48452">
    <property type="entry name" value="TPR-like"/>
    <property type="match status" value="3"/>
</dbReference>